<proteinExistence type="predicted"/>
<evidence type="ECO:0000313" key="2">
    <source>
        <dbReference type="Proteomes" id="UP000800200"/>
    </source>
</evidence>
<name>A0A6A6EBT2_9PEZI</name>
<dbReference type="Proteomes" id="UP000800200">
    <property type="component" value="Unassembled WGS sequence"/>
</dbReference>
<keyword evidence="2" id="KW-1185">Reference proteome</keyword>
<organism evidence="1 2">
    <name type="scientific">Zopfia rhizophila CBS 207.26</name>
    <dbReference type="NCBI Taxonomy" id="1314779"/>
    <lineage>
        <taxon>Eukaryota</taxon>
        <taxon>Fungi</taxon>
        <taxon>Dikarya</taxon>
        <taxon>Ascomycota</taxon>
        <taxon>Pezizomycotina</taxon>
        <taxon>Dothideomycetes</taxon>
        <taxon>Dothideomycetes incertae sedis</taxon>
        <taxon>Zopfiaceae</taxon>
        <taxon>Zopfia</taxon>
    </lineage>
</organism>
<accession>A0A6A6EBT2</accession>
<dbReference type="EMBL" id="ML994623">
    <property type="protein sequence ID" value="KAF2188525.1"/>
    <property type="molecule type" value="Genomic_DNA"/>
</dbReference>
<dbReference type="AlphaFoldDB" id="A0A6A6EBT2"/>
<evidence type="ECO:0000313" key="1">
    <source>
        <dbReference type="EMBL" id="KAF2188525.1"/>
    </source>
</evidence>
<protein>
    <submittedName>
        <fullName evidence="1">Uncharacterized protein</fullName>
    </submittedName>
</protein>
<sequence>MNCASSGVSVPHCLSRFFKESWTNAIGNWTRPSRIVYLTCTEIDQYQNETKFRGPRELCLRRDATSTRERWSWSFPPYPQSGEMSQEIELVNVERGSTGDNRQERIVRRRSAREDQQENSVYKQWCYLRGQHSVTVPVLGLASSPEIGLEFPVRGNNDFQMQHIHLSVLVFGQCLSC</sequence>
<reference evidence="1" key="1">
    <citation type="journal article" date="2020" name="Stud. Mycol.">
        <title>101 Dothideomycetes genomes: a test case for predicting lifestyles and emergence of pathogens.</title>
        <authorList>
            <person name="Haridas S."/>
            <person name="Albert R."/>
            <person name="Binder M."/>
            <person name="Bloem J."/>
            <person name="Labutti K."/>
            <person name="Salamov A."/>
            <person name="Andreopoulos B."/>
            <person name="Baker S."/>
            <person name="Barry K."/>
            <person name="Bills G."/>
            <person name="Bluhm B."/>
            <person name="Cannon C."/>
            <person name="Castanera R."/>
            <person name="Culley D."/>
            <person name="Daum C."/>
            <person name="Ezra D."/>
            <person name="Gonzalez J."/>
            <person name="Henrissat B."/>
            <person name="Kuo A."/>
            <person name="Liang C."/>
            <person name="Lipzen A."/>
            <person name="Lutzoni F."/>
            <person name="Magnuson J."/>
            <person name="Mondo S."/>
            <person name="Nolan M."/>
            <person name="Ohm R."/>
            <person name="Pangilinan J."/>
            <person name="Park H.-J."/>
            <person name="Ramirez L."/>
            <person name="Alfaro M."/>
            <person name="Sun H."/>
            <person name="Tritt A."/>
            <person name="Yoshinaga Y."/>
            <person name="Zwiers L.-H."/>
            <person name="Turgeon B."/>
            <person name="Goodwin S."/>
            <person name="Spatafora J."/>
            <person name="Crous P."/>
            <person name="Grigoriev I."/>
        </authorList>
    </citation>
    <scope>NUCLEOTIDE SEQUENCE</scope>
    <source>
        <strain evidence="1">CBS 207.26</strain>
    </source>
</reference>
<gene>
    <name evidence="1" type="ORF">K469DRAFT_684564</name>
</gene>